<reference evidence="1" key="1">
    <citation type="submission" date="2022-10" db="EMBL/GenBank/DDBJ databases">
        <title>Complete Genome of Trichothecium roseum strain YXFP-22015, a Plant Pathogen Isolated from Citrus.</title>
        <authorList>
            <person name="Wang Y."/>
            <person name="Zhu L."/>
        </authorList>
    </citation>
    <scope>NUCLEOTIDE SEQUENCE</scope>
    <source>
        <strain evidence="1">YXFP-22015</strain>
    </source>
</reference>
<evidence type="ECO:0000313" key="2">
    <source>
        <dbReference type="Proteomes" id="UP001163324"/>
    </source>
</evidence>
<comment type="caution">
    <text evidence="1">The sequence shown here is derived from an EMBL/GenBank/DDBJ whole genome shotgun (WGS) entry which is preliminary data.</text>
</comment>
<dbReference type="Proteomes" id="UP001163324">
    <property type="component" value="Chromosome 3"/>
</dbReference>
<gene>
    <name evidence="1" type="ORF">N3K66_003915</name>
</gene>
<evidence type="ECO:0000313" key="1">
    <source>
        <dbReference type="EMBL" id="KAI9902098.1"/>
    </source>
</evidence>
<organism evidence="1 2">
    <name type="scientific">Trichothecium roseum</name>
    <dbReference type="NCBI Taxonomy" id="47278"/>
    <lineage>
        <taxon>Eukaryota</taxon>
        <taxon>Fungi</taxon>
        <taxon>Dikarya</taxon>
        <taxon>Ascomycota</taxon>
        <taxon>Pezizomycotina</taxon>
        <taxon>Sordariomycetes</taxon>
        <taxon>Hypocreomycetidae</taxon>
        <taxon>Hypocreales</taxon>
        <taxon>Hypocreales incertae sedis</taxon>
        <taxon>Trichothecium</taxon>
    </lineage>
</organism>
<name>A0ACC0V7C7_9HYPO</name>
<proteinExistence type="predicted"/>
<protein>
    <submittedName>
        <fullName evidence="1">Uncharacterized protein</fullName>
    </submittedName>
</protein>
<sequence length="1649" mass="180862">MDLPPAPTPPVNNGGGSNNMASGSDRTANLLNLLKFSGANAHQQRMQQQAQQSQSSPQSSPQTSQPPQEQQLHQEVPQQQQQQSVSSHNAALEEAQRQSLDFRPNEFGFGHYNGYISYVNPNDPNAKPEHEMEFDEEPQPPQQEEEPVYPEHPGSPRIHQPMPSAADPTGLLAALMRGAHDNDAEDSPKPQHSHVQHAVGPLPQVPSLPQAANSSWGPGSPAPDTRSFLLNLLNRPKPGSNEHAESRSDNHTPQSPNVSDHGQPRWRNSFQHDQPSQPSAYAAAHAAAQQYQASKTYGDFHYAAANAASQSSNQGQSQGQEPTDVNALYRQLMGSLAHSSPQSHHSVPKDQPSPAGSLHRGSQRAPSEPSSIARSPDLSRHLGRTSSHYSHHSHHSHHSTVKQTPTSTEFDRYPSTENKETVSAAVSDIAGQADRDAREALDRAEHEQNEAEISEGLDNMLQAKSDKEFDEGAHTAAQALKHELDRSDNEGVLESTLPQELADAVNDIVEEAAQVADSWESADQDEIVVIEEADIPAVKVHNFPMKPWISITLQDETSVTRPVFRKEAVMEIARLKKDFDQIDRNLYTASRNYMTYGMSKQGGLRVIRQEDGRDAKVFTDTKDRIFNVAMSITPQDHEGPQKEAIIGTGISGTVYWVKIKEGEKDHIEDAHLEQYGFALPPISSQEGDTPGGVLKTRARASTIHPEYFAVGRGKSINFIWPSYIMQNNLFKPGHDRVVDTEQLLQQCSLKINTGKAGKDFTFSQDDSVVVSLDKSGRVKFWDIRDLTAVKEYCDPRHPVPAHSSLEVKEPLMTLASTPEGEKAWPTSVLLLDKQRPYQKRCALRYMIVGMKQNHTLQLWDLALGKPVQEFNLPHSKESDAVCSVMYHPASGMIIIGHPTRNSIYFAHLSAPKYNLKSVSQAEYIQRLVAQDSSLPQPDSTAVISGIREYSLEDRGILRSLDILCNPNSSHENEGDEPALFELYAMHSRGVACLLIKQHELGWSKDNKVLAPVDAVSEGVVVVSKLKSPQTSESEQSQAPNGNGSRTVIKESLATNASSQSDGHRGVENVIPIRTKTEAKDPDAQAHSSKENQPEKSERRSRKKKAGNAEPATNGGAVPRNVSASKPEAKAGNNAVSSEALETVITGMETRLGANLADTFKHSLSDLHGMLDEGVRVRDQSFNQHQQKLLDMVSDVLNENTQKVLESLIHQQFTDLVIPAIGDKAGRAVTDLLNSKLPTNVSNAVQKEVQAAMPHAVNRALRSNDFVDAISDRVAAAVQGDVMSTITQQLTQNYQGIATSAAQRVAGDMHKQYQEQFERLNAQRAADSQKIDQLTNYVTQLMTTISTMATTQQSIQEQFIKLKQTPVHELPGATSSPGPRGYGAQHPMDNYGAPIAAKPSSHAGSFTGSQGHGQMPSGHHSQGYMNPSPQYSRSARAGHITSPQGSGVLSEQTGGASSVSAIAGAFANQRNKAGIDADHDLNSRIRLIEQHITEGRLQDAIIQWIQSGREVAIFRDCLIRHPASKFESLSPLILLVMLATISKNLKPNPLLKQEMEWIEMAIRSFSDQLNNSAEWDKPGMRDVLGSTPSTLHLLISRVKPILSSMQDGYPTDPFVAKVDKHKLEWIVITSGRLLETFGNMGSGGHMGRYD</sequence>
<keyword evidence="2" id="KW-1185">Reference proteome</keyword>
<accession>A0ACC0V7C7</accession>
<dbReference type="EMBL" id="CM047942">
    <property type="protein sequence ID" value="KAI9902098.1"/>
    <property type="molecule type" value="Genomic_DNA"/>
</dbReference>